<dbReference type="HOGENOM" id="CLU_876558_0_0_0"/>
<dbReference type="RefSeq" id="WP_011522251.1">
    <property type="nucleotide sequence ID" value="NC_008009.1"/>
</dbReference>
<accession>Q1IRQ1</accession>
<evidence type="ECO:0000256" key="1">
    <source>
        <dbReference type="SAM" id="MobiDB-lite"/>
    </source>
</evidence>
<feature type="compositionally biased region" description="Polar residues" evidence="1">
    <location>
        <begin position="304"/>
        <end position="317"/>
    </location>
</feature>
<feature type="region of interest" description="Disordered" evidence="1">
    <location>
        <begin position="1"/>
        <end position="51"/>
    </location>
</feature>
<dbReference type="Proteomes" id="UP000002432">
    <property type="component" value="Chromosome"/>
</dbReference>
<gene>
    <name evidence="2" type="ordered locus">Acid345_1447</name>
</gene>
<dbReference type="KEGG" id="aba:Acid345_1447"/>
<reference evidence="2 3" key="1">
    <citation type="journal article" date="2009" name="Appl. Environ. Microbiol.">
        <title>Three genomes from the phylum Acidobacteria provide insight into the lifestyles of these microorganisms in soils.</title>
        <authorList>
            <person name="Ward N.L."/>
            <person name="Challacombe J.F."/>
            <person name="Janssen P.H."/>
            <person name="Henrissat B."/>
            <person name="Coutinho P.M."/>
            <person name="Wu M."/>
            <person name="Xie G."/>
            <person name="Haft D.H."/>
            <person name="Sait M."/>
            <person name="Badger J."/>
            <person name="Barabote R.D."/>
            <person name="Bradley B."/>
            <person name="Brettin T.S."/>
            <person name="Brinkac L.M."/>
            <person name="Bruce D."/>
            <person name="Creasy T."/>
            <person name="Daugherty S.C."/>
            <person name="Davidsen T.M."/>
            <person name="DeBoy R.T."/>
            <person name="Detter J.C."/>
            <person name="Dodson R.J."/>
            <person name="Durkin A.S."/>
            <person name="Ganapathy A."/>
            <person name="Gwinn-Giglio M."/>
            <person name="Han C.S."/>
            <person name="Khouri H."/>
            <person name="Kiss H."/>
            <person name="Kothari S.P."/>
            <person name="Madupu R."/>
            <person name="Nelson K.E."/>
            <person name="Nelson W.C."/>
            <person name="Paulsen I."/>
            <person name="Penn K."/>
            <person name="Ren Q."/>
            <person name="Rosovitz M.J."/>
            <person name="Selengut J.D."/>
            <person name="Shrivastava S."/>
            <person name="Sullivan S.A."/>
            <person name="Tapia R."/>
            <person name="Thompson L.S."/>
            <person name="Watkins K.L."/>
            <person name="Yang Q."/>
            <person name="Yu C."/>
            <person name="Zafar N."/>
            <person name="Zhou L."/>
            <person name="Kuske C.R."/>
        </authorList>
    </citation>
    <scope>NUCLEOTIDE SEQUENCE [LARGE SCALE GENOMIC DNA]</scope>
    <source>
        <strain evidence="2 3">Ellin345</strain>
    </source>
</reference>
<sequence>MELITGITGAAAQPEEEVRPELEPRVDSEITQSIPEPEMEAVDNGPPPSLEERSYSLVGRALRFVMKTVTPNAWQNVVQKMAAQLPAKIDLVPTEQEWTHELRHRQLVEELIDQGFTDAGMYRAEVMRANLHLLVNETYDIRAVVYEHEHSGVVLDLVTLFGDGTGITYVNREDPGYESSPLHPNVYLGNVQVFELLDKCLRDRPKKARLPENPATAARLMELEYEFGTRRLRGQSVNPIEIADAYLDVIEKADAVKVPEVPEPEPEPAKTSEPVKWTGRPHAVLPPLHEAIGLAAAEHKPANGNGQSKAASANSSK</sequence>
<dbReference type="AlphaFoldDB" id="Q1IRQ1"/>
<protein>
    <submittedName>
        <fullName evidence="2">Uncharacterized protein</fullName>
    </submittedName>
</protein>
<feature type="region of interest" description="Disordered" evidence="1">
    <location>
        <begin position="259"/>
        <end position="281"/>
    </location>
</feature>
<name>Q1IRQ1_KORVE</name>
<proteinExistence type="predicted"/>
<keyword evidence="3" id="KW-1185">Reference proteome</keyword>
<organism evidence="2 3">
    <name type="scientific">Koribacter versatilis (strain Ellin345)</name>
    <dbReference type="NCBI Taxonomy" id="204669"/>
    <lineage>
        <taxon>Bacteria</taxon>
        <taxon>Pseudomonadati</taxon>
        <taxon>Acidobacteriota</taxon>
        <taxon>Terriglobia</taxon>
        <taxon>Terriglobales</taxon>
        <taxon>Candidatus Korobacteraceae</taxon>
        <taxon>Candidatus Korobacter</taxon>
    </lineage>
</organism>
<evidence type="ECO:0000313" key="3">
    <source>
        <dbReference type="Proteomes" id="UP000002432"/>
    </source>
</evidence>
<dbReference type="EMBL" id="CP000360">
    <property type="protein sequence ID" value="ABF40449.1"/>
    <property type="molecule type" value="Genomic_DNA"/>
</dbReference>
<evidence type="ECO:0000313" key="2">
    <source>
        <dbReference type="EMBL" id="ABF40449.1"/>
    </source>
</evidence>
<feature type="region of interest" description="Disordered" evidence="1">
    <location>
        <begin position="293"/>
        <end position="317"/>
    </location>
</feature>
<feature type="compositionally biased region" description="Basic and acidic residues" evidence="1">
    <location>
        <begin position="16"/>
        <end position="28"/>
    </location>
</feature>
<dbReference type="EnsemblBacteria" id="ABF40449">
    <property type="protein sequence ID" value="ABF40449"/>
    <property type="gene ID" value="Acid345_1447"/>
</dbReference>